<feature type="domain" description="Glycosyl transferase family 1" evidence="2">
    <location>
        <begin position="167"/>
        <end position="321"/>
    </location>
</feature>
<evidence type="ECO:0000313" key="3">
    <source>
        <dbReference type="EMBL" id="MDH6504886.1"/>
    </source>
</evidence>
<proteinExistence type="predicted"/>
<keyword evidence="4" id="KW-1185">Reference proteome</keyword>
<evidence type="ECO:0000256" key="1">
    <source>
        <dbReference type="ARBA" id="ARBA00022679"/>
    </source>
</evidence>
<dbReference type="AlphaFoldDB" id="A0AA43M9Y7"/>
<dbReference type="SUPFAM" id="SSF53756">
    <property type="entry name" value="UDP-Glycosyltransferase/glycogen phosphorylase"/>
    <property type="match status" value="1"/>
</dbReference>
<dbReference type="CDD" id="cd03801">
    <property type="entry name" value="GT4_PimA-like"/>
    <property type="match status" value="1"/>
</dbReference>
<sequence length="349" mass="39411">MKLFILSHTFSGDGSSQVLLETCDYLIREHGWLIDAIVPPNLSFESSQALSWAGVDAKPRGNFLDYDLGIVNCLTNAFYLDQIPASMPTILWAHEAETVLKTMRIEGEEWRRWFKKASHIIFQTPWQSMVFSDYIDLLNGNNIHILPNPVSLSIASGQDTLRLRNSVDIVSVGKITPLKRQQDLIDAVICLADDYPVHCNFIGGMEYIETIPSISRDLLIKYSHLFTLSGELPRLETHQRISVADIFCFPSISESFGLAPLEAGMLNKPVILRNLEVYQYIGWKHGENCLLFDDLETRDLKGCIETLILDKELGKKIAAGGQNLAMHLSNESTHFFNKFANLCLKVSQY</sequence>
<evidence type="ECO:0000259" key="2">
    <source>
        <dbReference type="Pfam" id="PF00534"/>
    </source>
</evidence>
<dbReference type="RefSeq" id="WP_280757085.1">
    <property type="nucleotide sequence ID" value="NZ_JARXXW010000030.1"/>
</dbReference>
<dbReference type="InterPro" id="IPR001296">
    <property type="entry name" value="Glyco_trans_1"/>
</dbReference>
<gene>
    <name evidence="3" type="ORF">M2127_002215</name>
</gene>
<organism evidence="3 4">
    <name type="scientific">Polynucleobacter sphagniphilus</name>
    <dbReference type="NCBI Taxonomy" id="1743169"/>
    <lineage>
        <taxon>Bacteria</taxon>
        <taxon>Pseudomonadati</taxon>
        <taxon>Pseudomonadota</taxon>
        <taxon>Betaproteobacteria</taxon>
        <taxon>Burkholderiales</taxon>
        <taxon>Burkholderiaceae</taxon>
        <taxon>Polynucleobacter</taxon>
    </lineage>
</organism>
<dbReference type="Gene3D" id="3.40.50.2000">
    <property type="entry name" value="Glycogen Phosphorylase B"/>
    <property type="match status" value="2"/>
</dbReference>
<dbReference type="Proteomes" id="UP001161160">
    <property type="component" value="Unassembled WGS sequence"/>
</dbReference>
<accession>A0AA43M9Y7</accession>
<comment type="caution">
    <text evidence="3">The sequence shown here is derived from an EMBL/GenBank/DDBJ whole genome shotgun (WGS) entry which is preliminary data.</text>
</comment>
<dbReference type="GO" id="GO:0016757">
    <property type="term" value="F:glycosyltransferase activity"/>
    <property type="evidence" value="ECO:0007669"/>
    <property type="project" value="InterPro"/>
</dbReference>
<dbReference type="EMBL" id="JARXYA010000019">
    <property type="protein sequence ID" value="MDH6504886.1"/>
    <property type="molecule type" value="Genomic_DNA"/>
</dbReference>
<reference evidence="3" key="1">
    <citation type="submission" date="2023-04" db="EMBL/GenBank/DDBJ databases">
        <title>Genome Encyclopedia of Bacteria and Archaea VI: Functional Genomics of Type Strains.</title>
        <authorList>
            <person name="Whitman W."/>
        </authorList>
    </citation>
    <scope>NUCLEOTIDE SEQUENCE</scope>
    <source>
        <strain evidence="3">Enz.4-51</strain>
    </source>
</reference>
<protein>
    <submittedName>
        <fullName evidence="3">Glycosyltransferase involved in cell wall biosynthesis</fullName>
    </submittedName>
</protein>
<dbReference type="PANTHER" id="PTHR46401:SF2">
    <property type="entry name" value="GLYCOSYLTRANSFERASE WBBK-RELATED"/>
    <property type="match status" value="1"/>
</dbReference>
<dbReference type="Pfam" id="PF00534">
    <property type="entry name" value="Glycos_transf_1"/>
    <property type="match status" value="1"/>
</dbReference>
<name>A0AA43M9Y7_9BURK</name>
<dbReference type="PANTHER" id="PTHR46401">
    <property type="entry name" value="GLYCOSYLTRANSFERASE WBBK-RELATED"/>
    <property type="match status" value="1"/>
</dbReference>
<evidence type="ECO:0000313" key="4">
    <source>
        <dbReference type="Proteomes" id="UP001161160"/>
    </source>
</evidence>
<dbReference type="GO" id="GO:0009103">
    <property type="term" value="P:lipopolysaccharide biosynthetic process"/>
    <property type="evidence" value="ECO:0007669"/>
    <property type="project" value="TreeGrafter"/>
</dbReference>
<keyword evidence="1" id="KW-0808">Transferase</keyword>